<reference evidence="1" key="1">
    <citation type="submission" date="2019-08" db="EMBL/GenBank/DDBJ databases">
        <authorList>
            <person name="Kucharzyk K."/>
            <person name="Murdoch R.W."/>
            <person name="Higgins S."/>
            <person name="Loffler F."/>
        </authorList>
    </citation>
    <scope>NUCLEOTIDE SEQUENCE</scope>
</reference>
<dbReference type="PANTHER" id="PTHR36848:SF2">
    <property type="entry name" value="SECRETED PROTEIN"/>
    <property type="match status" value="1"/>
</dbReference>
<dbReference type="AlphaFoldDB" id="A0A645B2G3"/>
<sequence length="598" mass="68837">MFSDARPYVRWWWFSGPLDTQAIDEQLDWLACHGFGGVEIAWVYPTKGAKPEDGPYFLDEQFQYYVKHAIKGCKKRNLGCDLTFGTLWPFSGTFIPEKYGTKTLTGEKPQTVDRSWEARYASHPARVLDHLDAKALDWYASHLFEHGFEDFCRLAPLSLFCDSWEVETHNLGFKGFAEAFKARFGYEYNPQDHSTTQRFDYRSLISERVLSDFYQPFNAICHQRGATSRVQCHGAPTDMLGAYALVDIPETETLLFDPDFALLAASAAAMEQKQLVSSETFSCLYGWVPSPASPPGLRTERIDDLRCVVDAQFAWGVNRVVWHGKPYETIKNPNEFYATVHVGPNSALQPYLGPFNAYITKLSELLTQGETESRLSILLPLEDQWMRDELPHNKKKPSSNYWWELQELKVPEILLPYRPLWFSARWVKDLVFEQGKLHYKGRTIDALLCISEWMEYEILASLLHLKAQGAPIHFSTIPKEPGSITHSSFETLTNTIHTDFPVNLRPMLKTSQPLDFWCRKLEERYILFVSHPHMRNLRYPLPYDYASTLEPIHLDAVFSTRQSSYALTLNFPKCGSLAFEIDDRSKLVRTIPLPSSFQ</sequence>
<name>A0A645B2G3_9ZZZZ</name>
<proteinExistence type="predicted"/>
<dbReference type="PANTHER" id="PTHR36848">
    <property type="entry name" value="DNA-BINDING PROTEIN (PUTATIVE SECRETED PROTEIN)-RELATED"/>
    <property type="match status" value="1"/>
</dbReference>
<comment type="caution">
    <text evidence="1">The sequence shown here is derived from an EMBL/GenBank/DDBJ whole genome shotgun (WGS) entry which is preliminary data.</text>
</comment>
<gene>
    <name evidence="1" type="ORF">SDC9_105574</name>
</gene>
<evidence type="ECO:0000313" key="1">
    <source>
        <dbReference type="EMBL" id="MPM58741.1"/>
    </source>
</evidence>
<organism evidence="1">
    <name type="scientific">bioreactor metagenome</name>
    <dbReference type="NCBI Taxonomy" id="1076179"/>
    <lineage>
        <taxon>unclassified sequences</taxon>
        <taxon>metagenomes</taxon>
        <taxon>ecological metagenomes</taxon>
    </lineage>
</organism>
<dbReference type="EMBL" id="VSSQ01016927">
    <property type="protein sequence ID" value="MPM58741.1"/>
    <property type="molecule type" value="Genomic_DNA"/>
</dbReference>
<accession>A0A645B2G3</accession>
<dbReference type="InterPro" id="IPR053161">
    <property type="entry name" value="Ulvan_degrading_GH"/>
</dbReference>
<protein>
    <submittedName>
        <fullName evidence="1">Uncharacterized protein</fullName>
    </submittedName>
</protein>